<evidence type="ECO:0000259" key="1">
    <source>
        <dbReference type="Pfam" id="PF00535"/>
    </source>
</evidence>
<dbReference type="CDD" id="cd02440">
    <property type="entry name" value="AdoMet_MTases"/>
    <property type="match status" value="1"/>
</dbReference>
<proteinExistence type="predicted"/>
<name>A0A2N5E4Q8_9GAMM</name>
<reference evidence="3 4" key="1">
    <citation type="submission" date="2017-12" db="EMBL/GenBank/DDBJ databases">
        <title>Characterization of six clinical isolates of Enterochimera gen. nov., a novel genus of the Yersiniaciae family and the three species Enterochimera arupensis sp. nov., Enterochimera coloradensis sp. nov, and Enterochimera californica sp. nov.</title>
        <authorList>
            <person name="Rossi A."/>
            <person name="Fisher M."/>
        </authorList>
    </citation>
    <scope>NUCLEOTIDE SEQUENCE [LARGE SCALE GENOMIC DNA]</scope>
    <source>
        <strain evidence="4">2016-Iso4</strain>
    </source>
</reference>
<dbReference type="CDD" id="cd04184">
    <property type="entry name" value="GT2_RfbC_Mx_like"/>
    <property type="match status" value="1"/>
</dbReference>
<feature type="domain" description="Methyltransferase type 11" evidence="2">
    <location>
        <begin position="100"/>
        <end position="199"/>
    </location>
</feature>
<dbReference type="InterPro" id="IPR050834">
    <property type="entry name" value="Glycosyltransf_2"/>
</dbReference>
<dbReference type="Gene3D" id="3.40.50.150">
    <property type="entry name" value="Vaccinia Virus protein VP39"/>
    <property type="match status" value="1"/>
</dbReference>
<dbReference type="EMBL" id="PJZH01000007">
    <property type="protein sequence ID" value="PLR35974.1"/>
    <property type="molecule type" value="Genomic_DNA"/>
</dbReference>
<sequence>MRELNLKQIDVPHCLSAHGFSLNEQTGVWCLNTQQEFAYNDGDEVENYVLDAVTHARDLSVYSLELSEKMKDWPSTYHLISRRSNLLLPFKSWFAGKRVLEIGCGCGAITRFLGESCAEVVSVEGSPRRGQIARQRTRDLPNVTVVSAPSDQLPDLGEFDAVLLIGVLEYANVFLGTQGQQHLLQDCERRLSPEGRLFVAIENKLGLKYFAGANEDHLGKPMIGINNAYADNGVSTLGRRELIALLASSGFGNVEEYLPLPDYKLPVTVVTPSGWQHHAAQLSHLAIETVHQDPQQVPEYLFSLEQATKSTWENGLAPDLSNSFLMVSSRRPVEPLHPQTAAYHFSDGRIPAFNKVTRFERTVSGDLSVLTGPMVNLPGAADPACRNQPEENPFIPGNSLWQDLLQQVNRPGWRFEQVRDWAAFWLDSLLTRAGQPVGRYDKDLALPAEYQDALPFNAIRTPSGEIVYFDLEWDLDTSVALGYVAYRGIYHSLFRITSLDSLPPECNSNVFLLTLALMQALGFECDEEDCRAYLAQDAAFMARIQNKTAAPIAEQLRPVSLRTRINLPQLAEHIGQLRASAEKEALTFQQYIDRLTQENNLLVQVQHILTKENMTLDERLTALSVLPDPVGYSQEEVDALHQQIAELSQQTADLNHHLANLNQHAVNLDQNLSGVYSSASWRATAPLRAISRRLPADKRKYAHFAVHKAHSVGRLAKNAPHYAREMGGWKPLATLVYRTLRREGIGGILSRARGKLNQSAIETPAQRRADYVEWVAQYDTFDQAKREQARQEIGAFARHPVISVVMPAYNPPAELLSEAIESVMRQVYPHWELCIADDCSPNRDVQEVLKAYAARDPRIKICLREQNGHISAASNSALALASGEYIALLDHDDLLPENALFEVAKAALAHPDAAMFYSDEDKVDPEGVRCHPYFKPDWNPDLFLSQNMFSHLGVYKHSLVKEVGGFRLGVEGSQDYDLALRCIEAAGHQAVHHIPKVLYHWRIIPGSTAAGGGEKPYAFLAALRVVKEHLERQSIRAEVDEAVEGMSMIRVKYALPDDLPLVSIIIPTRNGKQLVQQCIDSITEKTTYPNYEIILVDNGSDDAGALAYFAELNQRENITVLRDDRPFNYSALNNGAVAVARGELVCLLNNDIEVITPDWLDEMVSHAVRPGIGAVGARLWYPDDTLQHGGVILGMGGVAGHVHVGITRHNLGYFGRAWLIQNLSAVTAACLLIRKDVYQQVGGLDEQNLTVAFNDVDFCIRVRDAGYRNLWTPYAELYHHESATRGYDLDADKVERFKREVEYMRETYGDALDYDPAFNPNLALNSSHCTLAFPPREPRV</sequence>
<evidence type="ECO:0008006" key="5">
    <source>
        <dbReference type="Google" id="ProtNLM"/>
    </source>
</evidence>
<dbReference type="GO" id="GO:0044010">
    <property type="term" value="P:single-species biofilm formation"/>
    <property type="evidence" value="ECO:0007669"/>
    <property type="project" value="TreeGrafter"/>
</dbReference>
<protein>
    <recommendedName>
        <fullName evidence="5">Glycosyl transferase family 2</fullName>
    </recommendedName>
</protein>
<dbReference type="SUPFAM" id="SSF53335">
    <property type="entry name" value="S-adenosyl-L-methionine-dependent methyltransferases"/>
    <property type="match status" value="1"/>
</dbReference>
<dbReference type="PANTHER" id="PTHR43685">
    <property type="entry name" value="GLYCOSYLTRANSFERASE"/>
    <property type="match status" value="1"/>
</dbReference>
<evidence type="ECO:0000313" key="4">
    <source>
        <dbReference type="Proteomes" id="UP000234503"/>
    </source>
</evidence>
<accession>A0A2N5E4Q8</accession>
<dbReference type="Pfam" id="PF00535">
    <property type="entry name" value="Glycos_transf_2"/>
    <property type="match status" value="2"/>
</dbReference>
<dbReference type="SUPFAM" id="SSF53448">
    <property type="entry name" value="Nucleotide-diphospho-sugar transferases"/>
    <property type="match status" value="2"/>
</dbReference>
<dbReference type="Pfam" id="PF08241">
    <property type="entry name" value="Methyltransf_11"/>
    <property type="match status" value="1"/>
</dbReference>
<feature type="domain" description="Glycosyltransferase 2-like" evidence="1">
    <location>
        <begin position="1063"/>
        <end position="1241"/>
    </location>
</feature>
<keyword evidence="4" id="KW-1185">Reference proteome</keyword>
<dbReference type="Gene3D" id="3.90.550.10">
    <property type="entry name" value="Spore Coat Polysaccharide Biosynthesis Protein SpsA, Chain A"/>
    <property type="match status" value="2"/>
</dbReference>
<dbReference type="Proteomes" id="UP000234503">
    <property type="component" value="Unassembled WGS sequence"/>
</dbReference>
<dbReference type="CDD" id="cd04186">
    <property type="entry name" value="GT_2_like_c"/>
    <property type="match status" value="1"/>
</dbReference>
<dbReference type="OrthoDB" id="6500145at2"/>
<evidence type="ECO:0000313" key="3">
    <source>
        <dbReference type="EMBL" id="PLR35974.1"/>
    </source>
</evidence>
<comment type="caution">
    <text evidence="3">The sequence shown here is derived from an EMBL/GenBank/DDBJ whole genome shotgun (WGS) entry which is preliminary data.</text>
</comment>
<organism evidence="3 4">
    <name type="scientific">Chimaeribacter coloradensis</name>
    <dbReference type="NCBI Taxonomy" id="2060068"/>
    <lineage>
        <taxon>Bacteria</taxon>
        <taxon>Pseudomonadati</taxon>
        <taxon>Pseudomonadota</taxon>
        <taxon>Gammaproteobacteria</taxon>
        <taxon>Enterobacterales</taxon>
        <taxon>Yersiniaceae</taxon>
        <taxon>Chimaeribacter</taxon>
    </lineage>
</organism>
<dbReference type="InterPro" id="IPR001173">
    <property type="entry name" value="Glyco_trans_2-like"/>
</dbReference>
<evidence type="ECO:0000259" key="2">
    <source>
        <dbReference type="Pfam" id="PF08241"/>
    </source>
</evidence>
<dbReference type="InterPro" id="IPR029063">
    <property type="entry name" value="SAM-dependent_MTases_sf"/>
</dbReference>
<dbReference type="PANTHER" id="PTHR43685:SF2">
    <property type="entry name" value="GLYCOSYLTRANSFERASE 2-LIKE DOMAIN-CONTAINING PROTEIN"/>
    <property type="match status" value="1"/>
</dbReference>
<gene>
    <name evidence="3" type="ORF">CYR32_09450</name>
</gene>
<dbReference type="GO" id="GO:0008757">
    <property type="term" value="F:S-adenosylmethionine-dependent methyltransferase activity"/>
    <property type="evidence" value="ECO:0007669"/>
    <property type="project" value="InterPro"/>
</dbReference>
<dbReference type="InterPro" id="IPR029044">
    <property type="entry name" value="Nucleotide-diphossugar_trans"/>
</dbReference>
<feature type="domain" description="Glycosyltransferase 2-like" evidence="1">
    <location>
        <begin position="803"/>
        <end position="914"/>
    </location>
</feature>
<dbReference type="InterPro" id="IPR013216">
    <property type="entry name" value="Methyltransf_11"/>
</dbReference>